<proteinExistence type="predicted"/>
<reference evidence="2" key="2">
    <citation type="journal article" date="2023" name="Proc. Natl. Acad. Sci. U.S.A.">
        <title>A global phylogenomic analysis of the shiitake genus Lentinula.</title>
        <authorList>
            <person name="Sierra-Patev S."/>
            <person name="Min B."/>
            <person name="Naranjo-Ortiz M."/>
            <person name="Looney B."/>
            <person name="Konkel Z."/>
            <person name="Slot J.C."/>
            <person name="Sakamoto Y."/>
            <person name="Steenwyk J.L."/>
            <person name="Rokas A."/>
            <person name="Carro J."/>
            <person name="Camarero S."/>
            <person name="Ferreira P."/>
            <person name="Molpeceres G."/>
            <person name="Ruiz-Duenas F.J."/>
            <person name="Serrano A."/>
            <person name="Henrissat B."/>
            <person name="Drula E."/>
            <person name="Hughes K.W."/>
            <person name="Mata J.L."/>
            <person name="Ishikawa N.K."/>
            <person name="Vargas-Isla R."/>
            <person name="Ushijima S."/>
            <person name="Smith C.A."/>
            <person name="Donoghue J."/>
            <person name="Ahrendt S."/>
            <person name="Andreopoulos W."/>
            <person name="He G."/>
            <person name="LaButti K."/>
            <person name="Lipzen A."/>
            <person name="Ng V."/>
            <person name="Riley R."/>
            <person name="Sandor L."/>
            <person name="Barry K."/>
            <person name="Martinez A.T."/>
            <person name="Xiao Y."/>
            <person name="Gibbons J.G."/>
            <person name="Terashima K."/>
            <person name="Grigoriev I.V."/>
            <person name="Hibbett D."/>
        </authorList>
    </citation>
    <scope>NUCLEOTIDE SEQUENCE</scope>
    <source>
        <strain evidence="2">ET3784</strain>
    </source>
</reference>
<reference evidence="2" key="1">
    <citation type="submission" date="2022-08" db="EMBL/GenBank/DDBJ databases">
        <authorList>
            <consortium name="DOE Joint Genome Institute"/>
            <person name="Min B."/>
            <person name="Sierra-Patev S."/>
            <person name="Naranjo-Ortiz M."/>
            <person name="Looney B."/>
            <person name="Konkel Z."/>
            <person name="Slot J.C."/>
            <person name="Sakamoto Y."/>
            <person name="Steenwyk J.L."/>
            <person name="Rokas A."/>
            <person name="Carro J."/>
            <person name="Camarero S."/>
            <person name="Ferreira P."/>
            <person name="Molpeceres G."/>
            <person name="Ruiz-duenas F.J."/>
            <person name="Serrano A."/>
            <person name="Henrissat B."/>
            <person name="Drula E."/>
            <person name="Hughes K.W."/>
            <person name="Mata J.L."/>
            <person name="Ishikawa N.K."/>
            <person name="Vargas-Isla R."/>
            <person name="Ushijima S."/>
            <person name="Smith C.A."/>
            <person name="Ahrendt S."/>
            <person name="Andreopoulos W."/>
            <person name="He G."/>
            <person name="LaButti K."/>
            <person name="Lipzen A."/>
            <person name="Ng V."/>
            <person name="Riley R."/>
            <person name="Sandor L."/>
            <person name="Barry K."/>
            <person name="Martinez A.T."/>
            <person name="Xiao Y."/>
            <person name="Gibbons J.G."/>
            <person name="Terashima K."/>
            <person name="Hibbett D.S."/>
            <person name="Grigoriev I.V."/>
        </authorList>
    </citation>
    <scope>NUCLEOTIDE SEQUENCE</scope>
    <source>
        <strain evidence="2">ET3784</strain>
    </source>
</reference>
<keyword evidence="1" id="KW-0472">Membrane</keyword>
<feature type="transmembrane region" description="Helical" evidence="1">
    <location>
        <begin position="80"/>
        <end position="102"/>
    </location>
</feature>
<dbReference type="AlphaFoldDB" id="A0AA38JNV7"/>
<evidence type="ECO:0000313" key="3">
    <source>
        <dbReference type="Proteomes" id="UP001176059"/>
    </source>
</evidence>
<feature type="transmembrane region" description="Helical" evidence="1">
    <location>
        <begin position="136"/>
        <end position="155"/>
    </location>
</feature>
<sequence>MEAKIPRADSEFICQFIRGNFHVYINRLQISTYFSGVEMSLSYSKSCLIGAIMETMAYGMYFLLLCRCSRILWKRHIKGAISIYLITATIILFVLITMRMVLDNYAAVTAFTYAPLTPNAAEVYFGSFGNGAMFRTGTYVALTVVADIFIVFRVYAVWGNSIYAAIVPALLAVADIVAGALTIQTIHQLTAGESPDGSSLATHLLIFYGFTLGVNVLSTFLIAFRIYLVQRQTRLIKSSMDLNLAIEVVVESAALYSSSLVAMIAPTATGSNVQYCMLSVISPIVGIAFSLIIITALRSTTQQFHV</sequence>
<dbReference type="Proteomes" id="UP001176059">
    <property type="component" value="Unassembled WGS sequence"/>
</dbReference>
<gene>
    <name evidence="2" type="ORF">DFJ43DRAFT_1153017</name>
</gene>
<evidence type="ECO:0000256" key="1">
    <source>
        <dbReference type="SAM" id="Phobius"/>
    </source>
</evidence>
<evidence type="ECO:0000313" key="2">
    <source>
        <dbReference type="EMBL" id="KAJ3733835.1"/>
    </source>
</evidence>
<keyword evidence="3" id="KW-1185">Reference proteome</keyword>
<name>A0AA38JNV7_9AGAR</name>
<keyword evidence="1" id="KW-1133">Transmembrane helix</keyword>
<feature type="transmembrane region" description="Helical" evidence="1">
    <location>
        <begin position="206"/>
        <end position="228"/>
    </location>
</feature>
<feature type="transmembrane region" description="Helical" evidence="1">
    <location>
        <begin position="277"/>
        <end position="297"/>
    </location>
</feature>
<feature type="transmembrane region" description="Helical" evidence="1">
    <location>
        <begin position="162"/>
        <end position="186"/>
    </location>
</feature>
<keyword evidence="1" id="KW-0812">Transmembrane</keyword>
<comment type="caution">
    <text evidence="2">The sequence shown here is derived from an EMBL/GenBank/DDBJ whole genome shotgun (WGS) entry which is preliminary data.</text>
</comment>
<organism evidence="2 3">
    <name type="scientific">Lentinula guzmanii</name>
    <dbReference type="NCBI Taxonomy" id="2804957"/>
    <lineage>
        <taxon>Eukaryota</taxon>
        <taxon>Fungi</taxon>
        <taxon>Dikarya</taxon>
        <taxon>Basidiomycota</taxon>
        <taxon>Agaricomycotina</taxon>
        <taxon>Agaricomycetes</taxon>
        <taxon>Agaricomycetidae</taxon>
        <taxon>Agaricales</taxon>
        <taxon>Marasmiineae</taxon>
        <taxon>Omphalotaceae</taxon>
        <taxon>Lentinula</taxon>
    </lineage>
</organism>
<dbReference type="EMBL" id="JANVFO010000016">
    <property type="protein sequence ID" value="KAJ3733835.1"/>
    <property type="molecule type" value="Genomic_DNA"/>
</dbReference>
<feature type="transmembrane region" description="Helical" evidence="1">
    <location>
        <begin position="240"/>
        <end position="265"/>
    </location>
</feature>
<feature type="transmembrane region" description="Helical" evidence="1">
    <location>
        <begin position="48"/>
        <end position="68"/>
    </location>
</feature>
<protein>
    <submittedName>
        <fullName evidence="2">Uncharacterized protein</fullName>
    </submittedName>
</protein>
<accession>A0AA38JNV7</accession>